<protein>
    <recommendedName>
        <fullName evidence="10">Mediator of RNA polymerase II transcription subunit 13</fullName>
    </recommendedName>
    <alternativeName>
        <fullName evidence="10">Mediator complex subunit 13</fullName>
    </alternativeName>
</protein>
<feature type="region of interest" description="Disordered" evidence="11">
    <location>
        <begin position="121"/>
        <end position="140"/>
    </location>
</feature>
<feature type="region of interest" description="Disordered" evidence="11">
    <location>
        <begin position="775"/>
        <end position="862"/>
    </location>
</feature>
<feature type="domain" description="PROP1-like PPR" evidence="13">
    <location>
        <begin position="3081"/>
        <end position="3219"/>
    </location>
</feature>
<dbReference type="PROSITE" id="PS51375">
    <property type="entry name" value="PPR"/>
    <property type="match status" value="3"/>
</dbReference>
<feature type="domain" description="Mediator complex subunit Med13 C-terminal" evidence="12">
    <location>
        <begin position="1858"/>
        <end position="1963"/>
    </location>
</feature>
<dbReference type="InterPro" id="IPR051240">
    <property type="entry name" value="Mito_RNA-Proc/Resp"/>
</dbReference>
<feature type="repeat" description="PPR" evidence="9">
    <location>
        <begin position="3138"/>
        <end position="3168"/>
    </location>
</feature>
<feature type="compositionally biased region" description="Low complexity" evidence="11">
    <location>
        <begin position="786"/>
        <end position="797"/>
    </location>
</feature>
<feature type="compositionally biased region" description="Basic and acidic residues" evidence="11">
    <location>
        <begin position="1089"/>
        <end position="1098"/>
    </location>
</feature>
<dbReference type="InterPro" id="IPR002885">
    <property type="entry name" value="PPR_rpt"/>
</dbReference>
<evidence type="ECO:0000256" key="9">
    <source>
        <dbReference type="PROSITE-ProRule" id="PRU00708"/>
    </source>
</evidence>
<feature type="region of interest" description="Disordered" evidence="11">
    <location>
        <begin position="2896"/>
        <end position="2921"/>
    </location>
</feature>
<keyword evidence="5 10" id="KW-0805">Transcription regulation</keyword>
<feature type="compositionally biased region" description="Acidic residues" evidence="11">
    <location>
        <begin position="1325"/>
        <end position="1336"/>
    </location>
</feature>
<organism evidence="14 15">
    <name type="scientific">Sporisorium scitamineum</name>
    <dbReference type="NCBI Taxonomy" id="49012"/>
    <lineage>
        <taxon>Eukaryota</taxon>
        <taxon>Fungi</taxon>
        <taxon>Dikarya</taxon>
        <taxon>Basidiomycota</taxon>
        <taxon>Ustilaginomycotina</taxon>
        <taxon>Ustilaginomycetes</taxon>
        <taxon>Ustilaginales</taxon>
        <taxon>Ustilaginaceae</taxon>
        <taxon>Sporisorium</taxon>
    </lineage>
</organism>
<evidence type="ECO:0000256" key="1">
    <source>
        <dbReference type="ARBA" id="ARBA00004123"/>
    </source>
</evidence>
<dbReference type="Pfam" id="PF01535">
    <property type="entry name" value="PPR"/>
    <property type="match status" value="1"/>
</dbReference>
<evidence type="ECO:0000256" key="6">
    <source>
        <dbReference type="ARBA" id="ARBA00023159"/>
    </source>
</evidence>
<dbReference type="GO" id="GO:0003712">
    <property type="term" value="F:transcription coregulator activity"/>
    <property type="evidence" value="ECO:0007669"/>
    <property type="project" value="InterPro"/>
</dbReference>
<dbReference type="PANTHER" id="PTHR47933">
    <property type="entry name" value="PENTATRICOPEPTIDE REPEAT-CONTAINING PROTEIN 1, MITOCHONDRIAL"/>
    <property type="match status" value="1"/>
</dbReference>
<dbReference type="EMBL" id="CCFA01001517">
    <property type="protein sequence ID" value="CDR99768.1"/>
    <property type="molecule type" value="Genomic_DNA"/>
</dbReference>
<feature type="repeat" description="PPR" evidence="9">
    <location>
        <begin position="3102"/>
        <end position="3137"/>
    </location>
</feature>
<feature type="region of interest" description="Disordered" evidence="11">
    <location>
        <begin position="1023"/>
        <end position="1070"/>
    </location>
</feature>
<comment type="similarity">
    <text evidence="2 10">Belongs to the Mediator complex subunit 13 family.</text>
</comment>
<keyword evidence="6 10" id="KW-0010">Activator</keyword>
<evidence type="ECO:0000256" key="11">
    <source>
        <dbReference type="SAM" id="MobiDB-lite"/>
    </source>
</evidence>
<comment type="subcellular location">
    <subcellularLocation>
        <location evidence="1 10">Nucleus</location>
    </subcellularLocation>
</comment>
<evidence type="ECO:0000313" key="14">
    <source>
        <dbReference type="EMBL" id="CDR99768.1"/>
    </source>
</evidence>
<dbReference type="NCBIfam" id="TIGR00756">
    <property type="entry name" value="PPR"/>
    <property type="match status" value="1"/>
</dbReference>
<evidence type="ECO:0000259" key="13">
    <source>
        <dbReference type="Pfam" id="PF17177"/>
    </source>
</evidence>
<feature type="region of interest" description="Disordered" evidence="11">
    <location>
        <begin position="2256"/>
        <end position="2284"/>
    </location>
</feature>
<feature type="region of interest" description="Disordered" evidence="11">
    <location>
        <begin position="1"/>
        <end position="71"/>
    </location>
</feature>
<dbReference type="Gene3D" id="1.25.40.10">
    <property type="entry name" value="Tetratricopeptide repeat domain"/>
    <property type="match status" value="3"/>
</dbReference>
<dbReference type="Proteomes" id="UP000242770">
    <property type="component" value="Unassembled WGS sequence"/>
</dbReference>
<evidence type="ECO:0000256" key="8">
    <source>
        <dbReference type="ARBA" id="ARBA00023242"/>
    </source>
</evidence>
<accession>A0A0F7RWQ1</accession>
<feature type="compositionally biased region" description="Low complexity" evidence="11">
    <location>
        <begin position="804"/>
        <end position="821"/>
    </location>
</feature>
<dbReference type="GO" id="GO:0006357">
    <property type="term" value="P:regulation of transcription by RNA polymerase II"/>
    <property type="evidence" value="ECO:0007669"/>
    <property type="project" value="InterPro"/>
</dbReference>
<dbReference type="Pfam" id="PF06333">
    <property type="entry name" value="Med13_C"/>
    <property type="match status" value="1"/>
</dbReference>
<feature type="region of interest" description="Disordered" evidence="11">
    <location>
        <begin position="1089"/>
        <end position="1111"/>
    </location>
</feature>
<feature type="region of interest" description="Disordered" evidence="11">
    <location>
        <begin position="2174"/>
        <end position="2201"/>
    </location>
</feature>
<proteinExistence type="inferred from homology"/>
<dbReference type="InterPro" id="IPR009401">
    <property type="entry name" value="Med13_C"/>
</dbReference>
<evidence type="ECO:0000256" key="7">
    <source>
        <dbReference type="ARBA" id="ARBA00023163"/>
    </source>
</evidence>
<evidence type="ECO:0000313" key="15">
    <source>
        <dbReference type="Proteomes" id="UP000242770"/>
    </source>
</evidence>
<keyword evidence="8 10" id="KW-0539">Nucleus</keyword>
<evidence type="ECO:0000256" key="10">
    <source>
        <dbReference type="RuleBase" id="RU364134"/>
    </source>
</evidence>
<evidence type="ECO:0000256" key="4">
    <source>
        <dbReference type="ARBA" id="ARBA00022737"/>
    </source>
</evidence>
<feature type="compositionally biased region" description="Low complexity" evidence="11">
    <location>
        <begin position="2183"/>
        <end position="2193"/>
    </location>
</feature>
<feature type="compositionally biased region" description="Polar residues" evidence="11">
    <location>
        <begin position="2256"/>
        <end position="2282"/>
    </location>
</feature>
<feature type="compositionally biased region" description="Polar residues" evidence="11">
    <location>
        <begin position="834"/>
        <end position="849"/>
    </location>
</feature>
<dbReference type="InterPro" id="IPR011990">
    <property type="entry name" value="TPR-like_helical_dom_sf"/>
</dbReference>
<dbReference type="InterPro" id="IPR033443">
    <property type="entry name" value="PROP1-like_PPR_dom"/>
</dbReference>
<sequence length="3338" mass="355343">MAQTTGPFASHARSASIANSPSAHRRAGGGVGPAQHASPSNNPSFPRPFANAAFPGTVSAPRSAAAPNSALAPPKSIQHLSLLTTHTPTSIAKLAFPPHTTVFWHRLQKICDDAASTAGHDHQRQDAATSSTTASAGSSQELNKAWDNGVQRLLSSLHPSRLRTHAIDESHRKDCTAFQLLLKDPLIYTISKGHPSGNNAPSASGTSEAELWVFVVVTDQEELRDKDTSDSDVEAVETGAAHPGNRDAAAGESAQVTTRGDSTLLDLTLARHLSADLAKSLARLSTSAHATSGSYRLSAAATNSIDGKGKQSSLTSQQRQAHRRFMASLKAKIIDSFAGAQPPSSKHKRDRLRLRDSVVFLPTSQSGSRSTATPDASWFAAPGLHKASFSGVTNSPCLLTQLVISLTATSLFVHATSRPLAALPLIDTRHANTASSLASSPVRPTMLIAPLGSRVELMGIVPMSGIANEHLTELCQSFAVFNSASQHTEPNGQSPFAAGVAICAFSRPTSCPQSQQQEPHLQDPQQLTDASLIPSAQRGTSDQGMPLAATTGVADERANANARDEGLLQFLWPAAWCLVVQEQASTSTGALGLGSNAMNDLKSMQSQPLTPLKELVSFTLKVLNDANESALAQSTAPYAPGEPDEASIARHRADRMPSTRADITPASMSFADFDFAMPIASSATPSHALPTAGQSVPPGASPLKREPASTEPVQAANSTEAFGQDLNWMHFLSPQISDAAVSSSEPAFALQIDSTSMPAPTSGADPAVNATAMETDGAKHSHADQSGSNWLVSSGSSTAPEGGQTAAAQSSDPAASQSLLQPHPHLQSHGPTLLQGQQETSPLGFTHPTSSKRKPGEGDIFGNLGLLTEDDFSFFDESAFGLDPEGELPRHMEQPAETIRMGPSQHHLAYAQPRAVENHSTAPGPSMPAETRPASSIAAAVIDDVTMDDVGQSSLDALFSAIPGLQDAMVSSETSQAPTAPLQSSLAASTAVTQPAPSRLGHSAAQDLAVSAHAFHPAMSSFTPRDASGATPFGDPASLPGFTPSSLTESSPTFGHPHYKTPRTPCSPVEEYRDGATIVDLHNGHRMGESAQSYRDRNAASAPDLHAPDQHQLSGYKADSFLHDDQLHLADASTAAAAAANAAMDTDASSRKRPAIVPNAFLPLRLPEARKPLQKLAAGARTNLGRKYDSLGKFASRPKTATATATAKTTVLNASNATTTAEHPSSGNTGKGAERMDRQSFSETGRLGTRYPATRPSSSKMPSLRGEALLQLRRDRHGKSSPGLALNSLGRSSSSRVAEAPATPRSSDDVVLSGAMSASGSDTSGSEDDDSDDALSDSEATALTLSPQDQATLKDVSLDVVASYLCGASYVSRAHWPAGSSAAAEQTNEDPATLRSLVKPPLPFSRFTQTALIAGSTATSISSRPTLRRWMLSRTAAWLIENPQFRSMYGMLGIGSMASSELAIGDKIEVLETMASALSIAPVLTSTSEPAETSTASTSFEAEVALPKLRDLVRPSKHVAGVAADSVEVAEVLEPTRIAAGCQGSVVEALPSSLTLWDKSKLSAVSGQKHVVAKVLLTDASPAWHEEIVAWLERLRVTFETHGLGTHVSNAQSILAVADGSESLALSSCLDQFWQDGETWLDTLRSISSRVELDLLQGKHVVVYTLQPPNSAACASTGFRGLLRLEADLRAMVSEQVGVLAEQLLVRAVSPSMMTESGSLGFGQQSQTLRRLAFSVYDQLPRLVRRQPAKVLHGREAGPISAAVQFPSFSLSTASASGTCTAGQTNLSLSWPLEPAAALDEHVLLHVSYRVCQTGSREQAEQAGGTSRNDGSAPFVGANVFGLGGLADGDQAASTRTRERIVLVSAIDERGGSSTVDALAANDSESSIEACVERVWRFALAEASRARVRWRLAISSAVVMGQRELVAWQRMIGSYVASTRAEERVMGSVVLLSVRPDESGAVVAERGGRTKPSQPWAATAEKSSLVLLDAADFSQMVKFAEPMPMGWTQAVAESQMQHHQHASSRWGRVGQPGLGRRYAVQVVQIDSAAARECGRLDSEDRTQPTHLAAPTIPARTCRAKLGVTASAAMPVISAAKLASHIWRGAAQSAANAAHNSANTFRGAFQGASSGSTSSTGSSASGWASGLSSGGSSAGAGAGGAKFHAGRGAHFSYQHTGRALSQASTTSNSDSNNKSTDDDDEARRQKAYKLRLDGQHHYDRSMLASSPGHLTNSHMQVRFRHAFAAKQAPLLVTSSAQADTGDVSSHNQRHASTLAATPTTTEASAGAEAPLKVNTNTSAHDLVYRDLLYASKRRDAQQVRLSVDAFNALPKDQKTTAGFNMVMESLLSVRRSGQPVREITDTYNDMIQTGLAPNSRTYTALQLMSVAHSSRNWFDDEKAYNAVLSSCALRGDVDRALSVLDLLERSMFADTDAHTFKHLIRTFVTDPQLKPQETHQMQQSRKLAACKQVFDEFLLASQKPQWKHDLNRIVWCSLLEAHFALNDPAGAIKLFEKMLQGGDNVPALDSSIISAIIRGFLDIHDTDTALHWFAKVTSPEASSPSSLPIPTPQTTEYLLSHLAQSGGQYLEPLQRVFHVYLENCVERQVPAQISALIDLVSANVASAQRLLHAGSADQANASIDRALDAAAAFFAQEAGPLRRFKDGTKIRNTVHTVIQLSDILLAANRIVDAGSTLTYARLFLDKIDVTAAPHQQLGAQLSQLTNRILTAADPANDAKLNSIRLFVSAEYVAPVLRQADMLDEQVAASLASLYRSVHKQSPEALVDLPLSADAWTLILEAFCFEELNVRPLNLDAFKADGVPIVLHHLAELSAADASESAEGSVDRSSIDTSKAVEVTVTRYGQEALALLPEWARQNATSAEQQEAQESAAVRGEVSSDAGSVSQFSASTPATTPPQQHSPLHRQDLPAPALSAFYTGTATSAFSFPPVQVIDTDFGQELLSFARPSGQNEAPRLYAKALEETKVGNYAHPEGLAFLIGAFGRLGDVERVEEVYAMAQHVLHALVGDPNWQTNAWFVVEDNMIQALSHAGRSDAATVHRHRIIAAGGTPTPTSYAALIATIRDTTDDASIAQELFDESQRFQVRPTAYLFNTVISKLSRARKADRALQLFDEMTLNYRIKPTSVTYGAVINACTRIGDEQRAVHLFERMEHDPAFKPRVPPYNTMMQYYIQSVPDREKALVYYHKMRAAGVQPSAHTYKLLLDMYGAIAPVEPLEMERVFQELADNPSVAVQSTHWASLINCYGCMLNDLDRAIATFDSIASHPSSQMRKDGANLPNAVSFEALLADEAGRIADDGLRGQPADPRLLDGARRSWTQRGSCAV</sequence>
<dbReference type="GO" id="GO:0016592">
    <property type="term" value="C:mediator complex"/>
    <property type="evidence" value="ECO:0007669"/>
    <property type="project" value="InterPro"/>
</dbReference>
<feature type="compositionally biased region" description="Low complexity" evidence="11">
    <location>
        <begin position="37"/>
        <end position="71"/>
    </location>
</feature>
<evidence type="ECO:0000256" key="5">
    <source>
        <dbReference type="ARBA" id="ARBA00023015"/>
    </source>
</evidence>
<evidence type="ECO:0000259" key="12">
    <source>
        <dbReference type="Pfam" id="PF06333"/>
    </source>
</evidence>
<dbReference type="PANTHER" id="PTHR47933:SF11">
    <property type="entry name" value="PENTATRICOPEPTIDE REPEAT-CONTAINING PROTEIN 2"/>
    <property type="match status" value="1"/>
</dbReference>
<feature type="region of interest" description="Disordered" evidence="11">
    <location>
        <begin position="223"/>
        <end position="257"/>
    </location>
</feature>
<keyword evidence="4" id="KW-0677">Repeat</keyword>
<feature type="compositionally biased region" description="Polar residues" evidence="11">
    <location>
        <begin position="1213"/>
        <end position="1228"/>
    </location>
</feature>
<evidence type="ECO:0000256" key="3">
    <source>
        <dbReference type="ARBA" id="ARBA00022491"/>
    </source>
</evidence>
<feature type="compositionally biased region" description="Polar residues" evidence="11">
    <location>
        <begin position="2896"/>
        <end position="2916"/>
    </location>
</feature>
<name>A0A0F7RWQ1_9BASI</name>
<keyword evidence="15" id="KW-1185">Reference proteome</keyword>
<keyword evidence="3 10" id="KW-0678">Repressor</keyword>
<evidence type="ECO:0000256" key="2">
    <source>
        <dbReference type="ARBA" id="ARBA00009354"/>
    </source>
</evidence>
<comment type="subunit">
    <text evidence="10">Component of the SRB8-11 complex, which itself associates with the Mediator complex.</text>
</comment>
<dbReference type="STRING" id="49012.A0A0F7RWQ1"/>
<feature type="region of interest" description="Disordered" evidence="11">
    <location>
        <begin position="2126"/>
        <end position="2160"/>
    </location>
</feature>
<comment type="function">
    <text evidence="10">Component of the SRB8-11 complex. The SRB8-11 complex is a regulatory module of the Mediator complex which is itself involved in regulation of basal and activated RNA polymerase II-dependent transcription. The SRB8-11 complex may be involved in the transcriptional repression of a subset of genes regulated by Mediator. It may inhibit the association of the Mediator complex with RNA polymerase II to form the holoenzyme complex.</text>
</comment>
<feature type="compositionally biased region" description="Low complexity" evidence="11">
    <location>
        <begin position="127"/>
        <end position="139"/>
    </location>
</feature>
<feature type="region of interest" description="Disordered" evidence="11">
    <location>
        <begin position="685"/>
        <end position="716"/>
    </location>
</feature>
<feature type="compositionally biased region" description="Low complexity" evidence="11">
    <location>
        <begin position="2126"/>
        <end position="2146"/>
    </location>
</feature>
<dbReference type="Pfam" id="PF17177">
    <property type="entry name" value="PPR_long"/>
    <property type="match status" value="1"/>
</dbReference>
<gene>
    <name evidence="14" type="primary">SSCI28250.1</name>
</gene>
<feature type="region of interest" description="Disordered" evidence="11">
    <location>
        <begin position="1213"/>
        <end position="1338"/>
    </location>
</feature>
<feature type="compositionally biased region" description="Gly residues" evidence="11">
    <location>
        <begin position="2147"/>
        <end position="2159"/>
    </location>
</feature>
<feature type="compositionally biased region" description="Polar residues" evidence="11">
    <location>
        <begin position="1043"/>
        <end position="1053"/>
    </location>
</feature>
<reference evidence="15" key="1">
    <citation type="submission" date="2014-06" db="EMBL/GenBank/DDBJ databases">
        <authorList>
            <person name="Berkman P.J."/>
        </authorList>
    </citation>
    <scope>NUCLEOTIDE SEQUENCE [LARGE SCALE GENOMIC DNA]</scope>
</reference>
<feature type="repeat" description="PPR" evidence="9">
    <location>
        <begin position="2395"/>
        <end position="2425"/>
    </location>
</feature>
<keyword evidence="7 10" id="KW-0804">Transcription</keyword>
<dbReference type="GO" id="GO:0003729">
    <property type="term" value="F:mRNA binding"/>
    <property type="evidence" value="ECO:0007669"/>
    <property type="project" value="TreeGrafter"/>
</dbReference>